<evidence type="ECO:0000256" key="2">
    <source>
        <dbReference type="SAM" id="Phobius"/>
    </source>
</evidence>
<dbReference type="OrthoDB" id="10045021at2759"/>
<proteinExistence type="predicted"/>
<gene>
    <name evidence="4" type="primary">Slob</name>
    <name evidence="4" type="ORF">AWC38_SpisGene8755</name>
</gene>
<organism evidence="4 5">
    <name type="scientific">Stylophora pistillata</name>
    <name type="common">Smooth cauliflower coral</name>
    <dbReference type="NCBI Taxonomy" id="50429"/>
    <lineage>
        <taxon>Eukaryota</taxon>
        <taxon>Metazoa</taxon>
        <taxon>Cnidaria</taxon>
        <taxon>Anthozoa</taxon>
        <taxon>Hexacorallia</taxon>
        <taxon>Scleractinia</taxon>
        <taxon>Astrocoeniina</taxon>
        <taxon>Pocilloporidae</taxon>
        <taxon>Stylophora</taxon>
    </lineage>
</organism>
<protein>
    <submittedName>
        <fullName evidence="4">Slowpoke-binding protein</fullName>
    </submittedName>
</protein>
<keyword evidence="2" id="KW-0812">Transmembrane</keyword>
<feature type="domain" description="WH2" evidence="3">
    <location>
        <begin position="461"/>
        <end position="478"/>
    </location>
</feature>
<comment type="caution">
    <text evidence="4">The sequence shown here is derived from an EMBL/GenBank/DDBJ whole genome shotgun (WGS) entry which is preliminary data.</text>
</comment>
<feature type="transmembrane region" description="Helical" evidence="2">
    <location>
        <begin position="12"/>
        <end position="34"/>
    </location>
</feature>
<dbReference type="PROSITE" id="PS51082">
    <property type="entry name" value="WH2"/>
    <property type="match status" value="1"/>
</dbReference>
<reference evidence="5" key="1">
    <citation type="journal article" date="2017" name="bioRxiv">
        <title>Comparative analysis of the genomes of Stylophora pistillata and Acropora digitifera provides evidence for extensive differences between species of corals.</title>
        <authorList>
            <person name="Voolstra C.R."/>
            <person name="Li Y."/>
            <person name="Liew Y.J."/>
            <person name="Baumgarten S."/>
            <person name="Zoccola D."/>
            <person name="Flot J.-F."/>
            <person name="Tambutte S."/>
            <person name="Allemand D."/>
            <person name="Aranda M."/>
        </authorList>
    </citation>
    <scope>NUCLEOTIDE SEQUENCE [LARGE SCALE GENOMIC DNA]</scope>
</reference>
<keyword evidence="5" id="KW-1185">Reference proteome</keyword>
<feature type="compositionally biased region" description="Pro residues" evidence="1">
    <location>
        <begin position="424"/>
        <end position="443"/>
    </location>
</feature>
<name>A0A2B4SDE1_STYPI</name>
<dbReference type="SUPFAM" id="SSF56112">
    <property type="entry name" value="Protein kinase-like (PK-like)"/>
    <property type="match status" value="1"/>
</dbReference>
<evidence type="ECO:0000313" key="4">
    <source>
        <dbReference type="EMBL" id="PFX26577.1"/>
    </source>
</evidence>
<dbReference type="GO" id="GO:0003779">
    <property type="term" value="F:actin binding"/>
    <property type="evidence" value="ECO:0007669"/>
    <property type="project" value="InterPro"/>
</dbReference>
<keyword evidence="2" id="KW-1133">Transmembrane helix</keyword>
<evidence type="ECO:0000259" key="3">
    <source>
        <dbReference type="PROSITE" id="PS51082"/>
    </source>
</evidence>
<dbReference type="EMBL" id="LSMT01000123">
    <property type="protein sequence ID" value="PFX26577.1"/>
    <property type="molecule type" value="Genomic_DNA"/>
</dbReference>
<sequence>MGSFVDYMGDHVWLPVLIAIGIAFLLIIIVWIICKRWKWNRYVSRIGIEEERSLIEKWDEEKRLQKSVERDAVLLNCYYYLKDSKKYSFIDHLPDMGSRVNKQWFLVKDSKQDINAVLTMTPWSSQSVIPFTKATKKTLKELFSLLQYPYLFPLMSIDFVFSHNLVMFIHPYRSAGSLKDLIYGSRPQSSWDEKYQVKGKALSLTQIRNFGRQVLEALVYLRDKGLPRCGHVHSGNIFVINGTAKLSGFENSLFGWKSRLYPTIKKLLKDKDDDIEVIQFGHLLYEMLAGWELTTAEPRREQLINFRNTPVVEVINFIFFNESEMYPTLDELVAHSLFKGGDISGLKKFNPGPVRFSSNVKQLLKIYSNDDEERPRKRKMSSRKSKLDDGKAVKKEKSSSKSKAKRASVDEKSVPPVQFMATYPPKPPPPPIPREVPPPPQLKRPPVSVEKVAPRPPSSSGRGALLSQIQRGSRLKATKTNDRSAPRV</sequence>
<accession>A0A2B4SDE1</accession>
<evidence type="ECO:0000313" key="5">
    <source>
        <dbReference type="Proteomes" id="UP000225706"/>
    </source>
</evidence>
<dbReference type="AlphaFoldDB" id="A0A2B4SDE1"/>
<dbReference type="Pfam" id="PF02205">
    <property type="entry name" value="WH2"/>
    <property type="match status" value="1"/>
</dbReference>
<dbReference type="CDD" id="cd22064">
    <property type="entry name" value="WH2_WAS_WASL"/>
    <property type="match status" value="1"/>
</dbReference>
<dbReference type="InterPro" id="IPR003124">
    <property type="entry name" value="WH2_dom"/>
</dbReference>
<feature type="compositionally biased region" description="Basic and acidic residues" evidence="1">
    <location>
        <begin position="385"/>
        <end position="399"/>
    </location>
</feature>
<dbReference type="InterPro" id="IPR011009">
    <property type="entry name" value="Kinase-like_dom_sf"/>
</dbReference>
<dbReference type="Proteomes" id="UP000225706">
    <property type="component" value="Unassembled WGS sequence"/>
</dbReference>
<evidence type="ECO:0000256" key="1">
    <source>
        <dbReference type="SAM" id="MobiDB-lite"/>
    </source>
</evidence>
<feature type="compositionally biased region" description="Basic and acidic residues" evidence="1">
    <location>
        <begin position="479"/>
        <end position="488"/>
    </location>
</feature>
<dbReference type="Gene3D" id="1.10.510.10">
    <property type="entry name" value="Transferase(Phosphotransferase) domain 1"/>
    <property type="match status" value="1"/>
</dbReference>
<feature type="region of interest" description="Disordered" evidence="1">
    <location>
        <begin position="367"/>
        <end position="488"/>
    </location>
</feature>
<feature type="transmembrane region" description="Helical" evidence="2">
    <location>
        <begin position="150"/>
        <end position="169"/>
    </location>
</feature>
<keyword evidence="2" id="KW-0472">Membrane</keyword>